<name>A0A6S7IWL1_PARCT</name>
<evidence type="ECO:0000256" key="1">
    <source>
        <dbReference type="ARBA" id="ARBA00022737"/>
    </source>
</evidence>
<proteinExistence type="predicted"/>
<keyword evidence="2" id="KW-0040">ANK repeat</keyword>
<evidence type="ECO:0000313" key="5">
    <source>
        <dbReference type="Proteomes" id="UP001152795"/>
    </source>
</evidence>
<dbReference type="PANTHER" id="PTHR24198:SF165">
    <property type="entry name" value="ANKYRIN REPEAT-CONTAINING PROTEIN-RELATED"/>
    <property type="match status" value="1"/>
</dbReference>
<dbReference type="Proteomes" id="UP001152795">
    <property type="component" value="Unassembled WGS sequence"/>
</dbReference>
<accession>A0A6S7IWL1</accession>
<dbReference type="Pfam" id="PF00023">
    <property type="entry name" value="Ank"/>
    <property type="match status" value="1"/>
</dbReference>
<dbReference type="SUPFAM" id="SSF48403">
    <property type="entry name" value="Ankyrin repeat"/>
    <property type="match status" value="2"/>
</dbReference>
<sequence length="557" mass="60864">MGGSKSKRRSPGMFQFRQTGGGKIYGTQYGENDADSGESEEATNKTHEVNSAIFINENFEGQSELRSPVTGETALHLAAREGIPSIIEKLVSAGANPRSLDYANRTPLLVATISGQSSRDHIKCVGYLSRECPETVGAGNGFQLTPFMVMCARYSLATVEEMLSYSKFFLYDNTNTGLDPLCFACDGDRREVVKFLIQSDPLLPRIVSKLGRTPMFYTKSHAVAKILVENRCPHNTKDYYGLTPVGMSIGSIREDYLDTLRANTDILDVLSCFGNPESFGLLTLAAICGNPDNIAELMSSGVIVDIYEISPMLGMSAVDFSIVLGDEKMVRALVSNRVPFWCEAGDGMAPLARAVYLNMDGIVRYFCYEIWVGSVNTGIGKYTDKTIAQILCASFGNLLKHPVLSEVLYMDESWGENTSPTGDPPVQCAIKLGHLKTATHLLRMFPRLAAVHVGGQSPLCVAAHLGHTGIVLEILEINPEPVYGENMKMELRIAAESESENRNDIVLIIASAYPGLIKAKDASGQTPLDIAKVLTKKETYEAIEKISIKYKESQSEN</sequence>
<dbReference type="InterPro" id="IPR036770">
    <property type="entry name" value="Ankyrin_rpt-contain_sf"/>
</dbReference>
<dbReference type="PANTHER" id="PTHR24198">
    <property type="entry name" value="ANKYRIN REPEAT AND PROTEIN KINASE DOMAIN-CONTAINING PROTEIN"/>
    <property type="match status" value="1"/>
</dbReference>
<comment type="caution">
    <text evidence="4">The sequence shown here is derived from an EMBL/GenBank/DDBJ whole genome shotgun (WGS) entry which is preliminary data.</text>
</comment>
<reference evidence="4" key="1">
    <citation type="submission" date="2020-04" db="EMBL/GenBank/DDBJ databases">
        <authorList>
            <person name="Alioto T."/>
            <person name="Alioto T."/>
            <person name="Gomez Garrido J."/>
        </authorList>
    </citation>
    <scope>NUCLEOTIDE SEQUENCE</scope>
    <source>
        <strain evidence="4">A484AB</strain>
    </source>
</reference>
<dbReference type="Gene3D" id="1.25.40.20">
    <property type="entry name" value="Ankyrin repeat-containing domain"/>
    <property type="match status" value="2"/>
</dbReference>
<organism evidence="4 5">
    <name type="scientific">Paramuricea clavata</name>
    <name type="common">Red gorgonian</name>
    <name type="synonym">Violescent sea-whip</name>
    <dbReference type="NCBI Taxonomy" id="317549"/>
    <lineage>
        <taxon>Eukaryota</taxon>
        <taxon>Metazoa</taxon>
        <taxon>Cnidaria</taxon>
        <taxon>Anthozoa</taxon>
        <taxon>Octocorallia</taxon>
        <taxon>Malacalcyonacea</taxon>
        <taxon>Plexauridae</taxon>
        <taxon>Paramuricea</taxon>
    </lineage>
</organism>
<evidence type="ECO:0000256" key="2">
    <source>
        <dbReference type="ARBA" id="ARBA00023043"/>
    </source>
</evidence>
<feature type="compositionally biased region" description="Acidic residues" evidence="3">
    <location>
        <begin position="32"/>
        <end position="41"/>
    </location>
</feature>
<protein>
    <submittedName>
        <fullName evidence="4">Ankyrin-3 isoform X4</fullName>
    </submittedName>
</protein>
<gene>
    <name evidence="4" type="ORF">PACLA_8A041102</name>
</gene>
<evidence type="ECO:0000256" key="3">
    <source>
        <dbReference type="SAM" id="MobiDB-lite"/>
    </source>
</evidence>
<dbReference type="PROSITE" id="PS50088">
    <property type="entry name" value="ANK_REPEAT"/>
    <property type="match status" value="1"/>
</dbReference>
<dbReference type="AlphaFoldDB" id="A0A6S7IWL1"/>
<feature type="region of interest" description="Disordered" evidence="3">
    <location>
        <begin position="1"/>
        <end position="43"/>
    </location>
</feature>
<evidence type="ECO:0000313" key="4">
    <source>
        <dbReference type="EMBL" id="CAB4009871.1"/>
    </source>
</evidence>
<dbReference type="SMART" id="SM00248">
    <property type="entry name" value="ANK"/>
    <property type="match status" value="8"/>
</dbReference>
<feature type="compositionally biased region" description="Basic residues" evidence="3">
    <location>
        <begin position="1"/>
        <end position="10"/>
    </location>
</feature>
<keyword evidence="1" id="KW-0677">Repeat</keyword>
<dbReference type="InterPro" id="IPR002110">
    <property type="entry name" value="Ankyrin_rpt"/>
</dbReference>
<dbReference type="PROSITE" id="PS50297">
    <property type="entry name" value="ANK_REP_REGION"/>
    <property type="match status" value="1"/>
</dbReference>
<dbReference type="EMBL" id="CACRXK020006600">
    <property type="protein sequence ID" value="CAB4009871.1"/>
    <property type="molecule type" value="Genomic_DNA"/>
</dbReference>
<keyword evidence="5" id="KW-1185">Reference proteome</keyword>